<keyword evidence="4 12" id="KW-0812">Transmembrane</keyword>
<name>A0A7X3MX14_9HYPH</name>
<reference evidence="14 15" key="1">
    <citation type="submission" date="2019-12" db="EMBL/GenBank/DDBJ databases">
        <authorList>
            <person name="Yuan C.-G."/>
        </authorList>
    </citation>
    <scope>NUCLEOTIDE SEQUENCE [LARGE SCALE GENOMIC DNA]</scope>
    <source>
        <strain evidence="14 15">KCTC 23863</strain>
    </source>
</reference>
<evidence type="ECO:0000256" key="8">
    <source>
        <dbReference type="ARBA" id="ARBA00022989"/>
    </source>
</evidence>
<feature type="transmembrane region" description="Helical" evidence="12">
    <location>
        <begin position="88"/>
        <end position="108"/>
    </location>
</feature>
<proteinExistence type="predicted"/>
<accession>A0A7X3MX14</accession>
<feature type="transmembrane region" description="Helical" evidence="12">
    <location>
        <begin position="27"/>
        <end position="45"/>
    </location>
</feature>
<keyword evidence="10 12" id="KW-0472">Membrane</keyword>
<evidence type="ECO:0000313" key="14">
    <source>
        <dbReference type="EMBL" id="MXQ14515.1"/>
    </source>
</evidence>
<dbReference type="Gene3D" id="1.10.287.70">
    <property type="match status" value="1"/>
</dbReference>
<dbReference type="PANTHER" id="PTHR11537:SF254">
    <property type="entry name" value="POTASSIUM VOLTAGE-GATED CHANNEL PROTEIN SHAB"/>
    <property type="match status" value="1"/>
</dbReference>
<evidence type="ECO:0000256" key="2">
    <source>
        <dbReference type="ARBA" id="ARBA00022448"/>
    </source>
</evidence>
<gene>
    <name evidence="14" type="ORF">GR328_24300</name>
</gene>
<feature type="transmembrane region" description="Helical" evidence="12">
    <location>
        <begin position="57"/>
        <end position="76"/>
    </location>
</feature>
<keyword evidence="8 12" id="KW-1133">Transmembrane helix</keyword>
<organism evidence="14 15">
    <name type="scientific">Microvirga makkahensis</name>
    <dbReference type="NCBI Taxonomy" id="1128670"/>
    <lineage>
        <taxon>Bacteria</taxon>
        <taxon>Pseudomonadati</taxon>
        <taxon>Pseudomonadota</taxon>
        <taxon>Alphaproteobacteria</taxon>
        <taxon>Hyphomicrobiales</taxon>
        <taxon>Methylobacteriaceae</taxon>
        <taxon>Microvirga</taxon>
    </lineage>
</organism>
<dbReference type="EMBL" id="WURB01000037">
    <property type="protein sequence ID" value="MXQ14515.1"/>
    <property type="molecule type" value="Genomic_DNA"/>
</dbReference>
<evidence type="ECO:0000256" key="6">
    <source>
        <dbReference type="ARBA" id="ARBA00022882"/>
    </source>
</evidence>
<keyword evidence="2" id="KW-0813">Transport</keyword>
<feature type="transmembrane region" description="Helical" evidence="12">
    <location>
        <begin position="142"/>
        <end position="163"/>
    </location>
</feature>
<evidence type="ECO:0000256" key="10">
    <source>
        <dbReference type="ARBA" id="ARBA00023136"/>
    </source>
</evidence>
<keyword evidence="9" id="KW-0406">Ion transport</keyword>
<evidence type="ECO:0000256" key="4">
    <source>
        <dbReference type="ARBA" id="ARBA00022692"/>
    </source>
</evidence>
<keyword evidence="11 14" id="KW-0407">Ion channel</keyword>
<dbReference type="GO" id="GO:0005249">
    <property type="term" value="F:voltage-gated potassium channel activity"/>
    <property type="evidence" value="ECO:0007669"/>
    <property type="project" value="InterPro"/>
</dbReference>
<dbReference type="Pfam" id="PF00520">
    <property type="entry name" value="Ion_trans"/>
    <property type="match status" value="1"/>
</dbReference>
<keyword evidence="6" id="KW-0851">Voltage-gated channel</keyword>
<evidence type="ECO:0000313" key="15">
    <source>
        <dbReference type="Proteomes" id="UP000436483"/>
    </source>
</evidence>
<keyword evidence="3" id="KW-0633">Potassium transport</keyword>
<evidence type="ECO:0000256" key="5">
    <source>
        <dbReference type="ARBA" id="ARBA00022826"/>
    </source>
</evidence>
<protein>
    <submittedName>
        <fullName evidence="14">Potassium channel protein</fullName>
    </submittedName>
</protein>
<dbReference type="InterPro" id="IPR027359">
    <property type="entry name" value="Volt_channel_dom_sf"/>
</dbReference>
<dbReference type="Proteomes" id="UP000436483">
    <property type="component" value="Unassembled WGS sequence"/>
</dbReference>
<comment type="subcellular location">
    <subcellularLocation>
        <location evidence="1">Membrane</location>
        <topology evidence="1">Multi-pass membrane protein</topology>
    </subcellularLocation>
</comment>
<dbReference type="SUPFAM" id="SSF81324">
    <property type="entry name" value="Voltage-gated potassium channels"/>
    <property type="match status" value="1"/>
</dbReference>
<dbReference type="InterPro" id="IPR005821">
    <property type="entry name" value="Ion_trans_dom"/>
</dbReference>
<dbReference type="InterPro" id="IPR028325">
    <property type="entry name" value="VG_K_chnl"/>
</dbReference>
<keyword evidence="5" id="KW-0631">Potassium channel</keyword>
<evidence type="ECO:0000259" key="13">
    <source>
        <dbReference type="Pfam" id="PF00520"/>
    </source>
</evidence>
<evidence type="ECO:0000256" key="11">
    <source>
        <dbReference type="ARBA" id="ARBA00023303"/>
    </source>
</evidence>
<keyword evidence="7" id="KW-0630">Potassium</keyword>
<feature type="transmembrane region" description="Helical" evidence="12">
    <location>
        <begin position="203"/>
        <end position="228"/>
    </location>
</feature>
<dbReference type="GO" id="GO:0001508">
    <property type="term" value="P:action potential"/>
    <property type="evidence" value="ECO:0007669"/>
    <property type="project" value="TreeGrafter"/>
</dbReference>
<evidence type="ECO:0000256" key="1">
    <source>
        <dbReference type="ARBA" id="ARBA00004141"/>
    </source>
</evidence>
<dbReference type="GO" id="GO:0008076">
    <property type="term" value="C:voltage-gated potassium channel complex"/>
    <property type="evidence" value="ECO:0007669"/>
    <property type="project" value="InterPro"/>
</dbReference>
<dbReference type="OrthoDB" id="9799090at2"/>
<sequence length="271" mass="29604">MVDDPQGHESAASPDERWSALEELDEWLRTPMLVLSFLWLLLVVVESVWGTFDALETFGTVIWIAFLIEFAIRFALAPEKATFLSRNWLTVIALIVPAFRLLRALPILRAARAVRGLRLVRIVGTANRGMNALRASLSRRGLGYVTGLTVLVALLGAGGMLAFEPASQVDGGFESYADALWWTGMLLATMGSEFWPETPEGRILCFLLAVYGFAVFGYITASFASFFVGRDAASEQGEVAGAREIAALRAEIAALRRDLQEGGQRSTPSSN</sequence>
<evidence type="ECO:0000256" key="12">
    <source>
        <dbReference type="SAM" id="Phobius"/>
    </source>
</evidence>
<dbReference type="PANTHER" id="PTHR11537">
    <property type="entry name" value="VOLTAGE-GATED POTASSIUM CHANNEL"/>
    <property type="match status" value="1"/>
</dbReference>
<dbReference type="RefSeq" id="WP_160888238.1">
    <property type="nucleotide sequence ID" value="NZ_WURB01000037.1"/>
</dbReference>
<feature type="domain" description="Ion transport" evidence="13">
    <location>
        <begin position="52"/>
        <end position="220"/>
    </location>
</feature>
<evidence type="ECO:0000256" key="3">
    <source>
        <dbReference type="ARBA" id="ARBA00022538"/>
    </source>
</evidence>
<comment type="caution">
    <text evidence="14">The sequence shown here is derived from an EMBL/GenBank/DDBJ whole genome shotgun (WGS) entry which is preliminary data.</text>
</comment>
<dbReference type="Gene3D" id="1.20.120.350">
    <property type="entry name" value="Voltage-gated potassium channels. Chain C"/>
    <property type="match status" value="1"/>
</dbReference>
<reference evidence="14 15" key="2">
    <citation type="submission" date="2020-01" db="EMBL/GenBank/DDBJ databases">
        <title>Microvirga sp. nov., an arsenate reduction bacterium isolated from Tibet hotspring sediments.</title>
        <authorList>
            <person name="Xian W.-D."/>
            <person name="Li W.-J."/>
        </authorList>
    </citation>
    <scope>NUCLEOTIDE SEQUENCE [LARGE SCALE GENOMIC DNA]</scope>
    <source>
        <strain evidence="14 15">KCTC 23863</strain>
    </source>
</reference>
<dbReference type="AlphaFoldDB" id="A0A7X3MX14"/>
<evidence type="ECO:0000256" key="9">
    <source>
        <dbReference type="ARBA" id="ARBA00023065"/>
    </source>
</evidence>
<keyword evidence="15" id="KW-1185">Reference proteome</keyword>
<evidence type="ECO:0000256" key="7">
    <source>
        <dbReference type="ARBA" id="ARBA00022958"/>
    </source>
</evidence>